<dbReference type="RefSeq" id="WP_111357352.1">
    <property type="nucleotide sequence ID" value="NZ_NHSK01000094.1"/>
</dbReference>
<dbReference type="InterPro" id="IPR046249">
    <property type="entry name" value="DUF6282"/>
</dbReference>
<sequence>MGQTTATPAPHSPTEAEVDSLLQGAVDLHIHSGPSVMARLVDHIEALEQASAAGMRAVLFKDHYYPTAPIVELIRGRHATGKTEPLGGIVLNNALGGFNAYAVEHALKLGTKIVWMPTVSAANHIREGHNKKLLVAKSEMRKPTALSAVDEHGELKDEIKPILDLVAEYDAVLSCGHLHISEAWVLFEEAKKRGCKRLLCNHPTYTVGAVTKDFARLIELGVMIEHSACMFVDTRFKCFTPEQLKEWIDAAGVDNTFFGTDLGQTNCPSPLDGMRQIIRLCLSLGYSADQVRQMVSINAMRLAGLGANAAAGA</sequence>
<dbReference type="AlphaFoldDB" id="A0A327KL16"/>
<reference evidence="1 2" key="1">
    <citation type="submission" date="2017-07" db="EMBL/GenBank/DDBJ databases">
        <title>Draft Genome Sequences of Select Purple Nonsulfur Bacteria.</title>
        <authorList>
            <person name="Lasarre B."/>
            <person name="Mckinlay J.B."/>
        </authorList>
    </citation>
    <scope>NUCLEOTIDE SEQUENCE [LARGE SCALE GENOMIC DNA]</scope>
    <source>
        <strain evidence="1 2">DSM 11907</strain>
    </source>
</reference>
<protein>
    <recommendedName>
        <fullName evidence="3">Cytosolic protein</fullName>
    </recommendedName>
</protein>
<dbReference type="Proteomes" id="UP000248863">
    <property type="component" value="Unassembled WGS sequence"/>
</dbReference>
<name>A0A327KL16_9BRAD</name>
<dbReference type="Pfam" id="PF19799">
    <property type="entry name" value="DUF6282"/>
    <property type="match status" value="1"/>
</dbReference>
<evidence type="ECO:0000313" key="2">
    <source>
        <dbReference type="Proteomes" id="UP000248863"/>
    </source>
</evidence>
<dbReference type="InterPro" id="IPR032466">
    <property type="entry name" value="Metal_Hydrolase"/>
</dbReference>
<evidence type="ECO:0008006" key="3">
    <source>
        <dbReference type="Google" id="ProtNLM"/>
    </source>
</evidence>
<accession>A0A327KL16</accession>
<organism evidence="1 2">
    <name type="scientific">Rhodoplanes elegans</name>
    <dbReference type="NCBI Taxonomy" id="29408"/>
    <lineage>
        <taxon>Bacteria</taxon>
        <taxon>Pseudomonadati</taxon>
        <taxon>Pseudomonadota</taxon>
        <taxon>Alphaproteobacteria</taxon>
        <taxon>Hyphomicrobiales</taxon>
        <taxon>Nitrobacteraceae</taxon>
        <taxon>Rhodoplanes</taxon>
    </lineage>
</organism>
<dbReference type="EMBL" id="NPEU01000110">
    <property type="protein sequence ID" value="RAI38734.1"/>
    <property type="molecule type" value="Genomic_DNA"/>
</dbReference>
<proteinExistence type="predicted"/>
<gene>
    <name evidence="1" type="ORF">CH338_11685</name>
</gene>
<evidence type="ECO:0000313" key="1">
    <source>
        <dbReference type="EMBL" id="RAI38734.1"/>
    </source>
</evidence>
<comment type="caution">
    <text evidence="1">The sequence shown here is derived from an EMBL/GenBank/DDBJ whole genome shotgun (WGS) entry which is preliminary data.</text>
</comment>
<dbReference type="SUPFAM" id="SSF51556">
    <property type="entry name" value="Metallo-dependent hydrolases"/>
    <property type="match status" value="1"/>
</dbReference>
<dbReference type="Gene3D" id="3.20.20.140">
    <property type="entry name" value="Metal-dependent hydrolases"/>
    <property type="match status" value="1"/>
</dbReference>
<keyword evidence="2" id="KW-1185">Reference proteome</keyword>
<dbReference type="OrthoDB" id="9789440at2"/>